<comment type="caution">
    <text evidence="2">The sequence shown here is derived from an EMBL/GenBank/DDBJ whole genome shotgun (WGS) entry which is preliminary data.</text>
</comment>
<evidence type="ECO:0000313" key="2">
    <source>
        <dbReference type="EMBL" id="NER27261.1"/>
    </source>
</evidence>
<feature type="region of interest" description="Disordered" evidence="1">
    <location>
        <begin position="85"/>
        <end position="105"/>
    </location>
</feature>
<reference evidence="2" key="1">
    <citation type="submission" date="2019-11" db="EMBL/GenBank/DDBJ databases">
        <title>Genomic insights into an expanded diversity of filamentous marine cyanobacteria reveals the extraordinary biosynthetic potential of Moorea and Okeania.</title>
        <authorList>
            <person name="Ferreira Leao T."/>
            <person name="Wang M."/>
            <person name="Moss N."/>
            <person name="Da Silva R."/>
            <person name="Sanders J."/>
            <person name="Nurk S."/>
            <person name="Gurevich A."/>
            <person name="Humphrey G."/>
            <person name="Reher R."/>
            <person name="Zhu Q."/>
            <person name="Belda-Ferre P."/>
            <person name="Glukhov E."/>
            <person name="Rex R."/>
            <person name="Dorrestein P.C."/>
            <person name="Knight R."/>
            <person name="Pevzner P."/>
            <person name="Gerwick W.H."/>
            <person name="Gerwick L."/>
        </authorList>
    </citation>
    <scope>NUCLEOTIDE SEQUENCE</scope>
    <source>
        <strain evidence="2">SIO1C4</strain>
    </source>
</reference>
<name>A0A6B3NCA0_9CYAN</name>
<proteinExistence type="predicted"/>
<dbReference type="AlphaFoldDB" id="A0A6B3NCA0"/>
<feature type="compositionally biased region" description="Basic and acidic residues" evidence="1">
    <location>
        <begin position="85"/>
        <end position="94"/>
    </location>
</feature>
<accession>A0A6B3NCA0</accession>
<evidence type="ECO:0000256" key="1">
    <source>
        <dbReference type="SAM" id="MobiDB-lite"/>
    </source>
</evidence>
<organism evidence="2">
    <name type="scientific">Symploca sp. SIO1C4</name>
    <dbReference type="NCBI Taxonomy" id="2607765"/>
    <lineage>
        <taxon>Bacteria</taxon>
        <taxon>Bacillati</taxon>
        <taxon>Cyanobacteriota</taxon>
        <taxon>Cyanophyceae</taxon>
        <taxon>Coleofasciculales</taxon>
        <taxon>Coleofasciculaceae</taxon>
        <taxon>Symploca</taxon>
    </lineage>
</organism>
<gene>
    <name evidence="2" type="ORF">F6J89_06385</name>
</gene>
<protein>
    <submittedName>
        <fullName evidence="2">Fertility inhibition FinO-like protein</fullName>
    </submittedName>
</protein>
<feature type="compositionally biased region" description="Low complexity" evidence="1">
    <location>
        <begin position="96"/>
        <end position="105"/>
    </location>
</feature>
<dbReference type="EMBL" id="JAAHFQ010000085">
    <property type="protein sequence ID" value="NER27261.1"/>
    <property type="molecule type" value="Genomic_DNA"/>
</dbReference>
<sequence>MIGRLEITVKINQLPSAIVVGRLYQFEIDCLGLIVQVNVKPKTWKKMEQAAANYPQWVAAISGKLGEQTDQGFVLQQPGVQVFEKKAKTPKEETSTEITETTETT</sequence>